<comment type="caution">
    <text evidence="2">The sequence shown here is derived from an EMBL/GenBank/DDBJ whole genome shotgun (WGS) entry which is preliminary data.</text>
</comment>
<protein>
    <submittedName>
        <fullName evidence="2">Uncharacterized protein</fullName>
    </submittedName>
</protein>
<feature type="compositionally biased region" description="Basic and acidic residues" evidence="1">
    <location>
        <begin position="53"/>
        <end position="62"/>
    </location>
</feature>
<accession>A0A219AQ86</accession>
<dbReference type="Proteomes" id="UP000078397">
    <property type="component" value="Unassembled WGS sequence"/>
</dbReference>
<dbReference type="GeneID" id="33936755"/>
<name>A0A219AQ86_METCM</name>
<dbReference type="AlphaFoldDB" id="A0A219AQ86"/>
<evidence type="ECO:0000313" key="2">
    <source>
        <dbReference type="EMBL" id="OWT42958.1"/>
    </source>
</evidence>
<dbReference type="EMBL" id="LSBJ02000004">
    <property type="protein sequence ID" value="OWT42958.1"/>
    <property type="molecule type" value="Genomic_DNA"/>
</dbReference>
<dbReference type="KEGG" id="pchm:VFPPC_17849"/>
<dbReference type="RefSeq" id="XP_022285421.1">
    <property type="nucleotide sequence ID" value="XM_022429525.1"/>
</dbReference>
<organism evidence="2 3">
    <name type="scientific">Pochonia chlamydosporia 170</name>
    <dbReference type="NCBI Taxonomy" id="1380566"/>
    <lineage>
        <taxon>Eukaryota</taxon>
        <taxon>Fungi</taxon>
        <taxon>Dikarya</taxon>
        <taxon>Ascomycota</taxon>
        <taxon>Pezizomycotina</taxon>
        <taxon>Sordariomycetes</taxon>
        <taxon>Hypocreomycetidae</taxon>
        <taxon>Hypocreales</taxon>
        <taxon>Clavicipitaceae</taxon>
        <taxon>Pochonia</taxon>
    </lineage>
</organism>
<gene>
    <name evidence="2" type="ORF">VFPPC_17849</name>
</gene>
<feature type="region of interest" description="Disordered" evidence="1">
    <location>
        <begin position="1"/>
        <end position="62"/>
    </location>
</feature>
<evidence type="ECO:0000313" key="3">
    <source>
        <dbReference type="Proteomes" id="UP000078397"/>
    </source>
</evidence>
<feature type="compositionally biased region" description="Basic and acidic residues" evidence="1">
    <location>
        <begin position="28"/>
        <end position="44"/>
    </location>
</feature>
<sequence>MRHTASGVACEWRKGPEQKQQAKRAFRKEKEASRETDRRDRPVDMKMQIQGDAEARVKPDRGLGDHVQSRLVHVPIHCGAGDGLTRRCSNACMIDYSGLRERE</sequence>
<keyword evidence="3" id="KW-1185">Reference proteome</keyword>
<reference evidence="2 3" key="1">
    <citation type="journal article" date="2016" name="PLoS Pathog.">
        <title>Biosynthesis of antibiotic leucinostatins in bio-control fungus Purpureocillium lilacinum and their inhibition on phytophthora revealed by genome mining.</title>
        <authorList>
            <person name="Wang G."/>
            <person name="Liu Z."/>
            <person name="Lin R."/>
            <person name="Li E."/>
            <person name="Mao Z."/>
            <person name="Ling J."/>
            <person name="Yang Y."/>
            <person name="Yin W.B."/>
            <person name="Xie B."/>
        </authorList>
    </citation>
    <scope>NUCLEOTIDE SEQUENCE [LARGE SCALE GENOMIC DNA]</scope>
    <source>
        <strain evidence="2">170</strain>
    </source>
</reference>
<evidence type="ECO:0000256" key="1">
    <source>
        <dbReference type="SAM" id="MobiDB-lite"/>
    </source>
</evidence>
<proteinExistence type="predicted"/>